<feature type="compositionally biased region" description="Acidic residues" evidence="2">
    <location>
        <begin position="1870"/>
        <end position="1883"/>
    </location>
</feature>
<feature type="region of interest" description="Disordered" evidence="2">
    <location>
        <begin position="991"/>
        <end position="1042"/>
    </location>
</feature>
<feature type="coiled-coil region" evidence="1">
    <location>
        <begin position="2130"/>
        <end position="2171"/>
    </location>
</feature>
<feature type="compositionally biased region" description="Low complexity" evidence="2">
    <location>
        <begin position="2717"/>
        <end position="2735"/>
    </location>
</feature>
<feature type="region of interest" description="Disordered" evidence="2">
    <location>
        <begin position="2532"/>
        <end position="2557"/>
    </location>
</feature>
<evidence type="ECO:0000313" key="3">
    <source>
        <dbReference type="Proteomes" id="UP000694845"/>
    </source>
</evidence>
<feature type="region of interest" description="Disordered" evidence="2">
    <location>
        <begin position="852"/>
        <end position="893"/>
    </location>
</feature>
<feature type="region of interest" description="Disordered" evidence="2">
    <location>
        <begin position="1"/>
        <end position="35"/>
    </location>
</feature>
<feature type="region of interest" description="Disordered" evidence="2">
    <location>
        <begin position="661"/>
        <end position="723"/>
    </location>
</feature>
<feature type="compositionally biased region" description="Polar residues" evidence="2">
    <location>
        <begin position="856"/>
        <end position="893"/>
    </location>
</feature>
<feature type="compositionally biased region" description="Low complexity" evidence="2">
    <location>
        <begin position="345"/>
        <end position="358"/>
    </location>
</feature>
<evidence type="ECO:0000256" key="1">
    <source>
        <dbReference type="SAM" id="Coils"/>
    </source>
</evidence>
<feature type="compositionally biased region" description="Basic and acidic residues" evidence="2">
    <location>
        <begin position="1895"/>
        <end position="1913"/>
    </location>
</feature>
<feature type="coiled-coil region" evidence="1">
    <location>
        <begin position="1964"/>
        <end position="2054"/>
    </location>
</feature>
<feature type="region of interest" description="Disordered" evidence="2">
    <location>
        <begin position="307"/>
        <end position="386"/>
    </location>
</feature>
<feature type="coiled-coil region" evidence="1">
    <location>
        <begin position="2790"/>
        <end position="2845"/>
    </location>
</feature>
<feature type="compositionally biased region" description="Basic residues" evidence="2">
    <location>
        <begin position="444"/>
        <end position="462"/>
    </location>
</feature>
<feature type="compositionally biased region" description="Polar residues" evidence="2">
    <location>
        <begin position="68"/>
        <end position="83"/>
    </location>
</feature>
<feature type="compositionally biased region" description="Polar residues" evidence="2">
    <location>
        <begin position="585"/>
        <end position="595"/>
    </location>
</feature>
<gene>
    <name evidence="4" type="primary">LOC110982238</name>
</gene>
<dbReference type="RefSeq" id="XP_022096214.1">
    <property type="nucleotide sequence ID" value="XM_022240522.1"/>
</dbReference>
<feature type="region of interest" description="Disordered" evidence="2">
    <location>
        <begin position="1347"/>
        <end position="1370"/>
    </location>
</feature>
<feature type="compositionally biased region" description="Low complexity" evidence="2">
    <location>
        <begin position="25"/>
        <end position="35"/>
    </location>
</feature>
<feature type="region of interest" description="Disordered" evidence="2">
    <location>
        <begin position="1851"/>
        <end position="1954"/>
    </location>
</feature>
<dbReference type="GeneID" id="110982238"/>
<keyword evidence="3" id="KW-1185">Reference proteome</keyword>
<feature type="compositionally biased region" description="Basic and acidic residues" evidence="2">
    <location>
        <begin position="319"/>
        <end position="339"/>
    </location>
</feature>
<feature type="compositionally biased region" description="Polar residues" evidence="2">
    <location>
        <begin position="2532"/>
        <end position="2544"/>
    </location>
</feature>
<feature type="coiled-coil region" evidence="1">
    <location>
        <begin position="2405"/>
        <end position="2494"/>
    </location>
</feature>
<accession>A0A8B7YSF1</accession>
<feature type="region of interest" description="Disordered" evidence="2">
    <location>
        <begin position="68"/>
        <end position="192"/>
    </location>
</feature>
<feature type="compositionally biased region" description="Polar residues" evidence="2">
    <location>
        <begin position="359"/>
        <end position="370"/>
    </location>
</feature>
<feature type="coiled-coil region" evidence="1">
    <location>
        <begin position="2274"/>
        <end position="2371"/>
    </location>
</feature>
<feature type="compositionally biased region" description="Basic and acidic residues" evidence="2">
    <location>
        <begin position="1940"/>
        <end position="1949"/>
    </location>
</feature>
<feature type="region of interest" description="Disordered" evidence="2">
    <location>
        <begin position="2057"/>
        <end position="2076"/>
    </location>
</feature>
<organism evidence="3 4">
    <name type="scientific">Acanthaster planci</name>
    <name type="common">Crown-of-thorns starfish</name>
    <dbReference type="NCBI Taxonomy" id="133434"/>
    <lineage>
        <taxon>Eukaryota</taxon>
        <taxon>Metazoa</taxon>
        <taxon>Echinodermata</taxon>
        <taxon>Eleutherozoa</taxon>
        <taxon>Asterozoa</taxon>
        <taxon>Asteroidea</taxon>
        <taxon>Valvatacea</taxon>
        <taxon>Valvatida</taxon>
        <taxon>Acanthasteridae</taxon>
        <taxon>Acanthaster</taxon>
    </lineage>
</organism>
<feature type="compositionally biased region" description="Low complexity" evidence="2">
    <location>
        <begin position="109"/>
        <end position="122"/>
    </location>
</feature>
<feature type="region of interest" description="Disordered" evidence="2">
    <location>
        <begin position="427"/>
        <end position="485"/>
    </location>
</feature>
<evidence type="ECO:0000256" key="2">
    <source>
        <dbReference type="SAM" id="MobiDB-lite"/>
    </source>
</evidence>
<feature type="region of interest" description="Disordered" evidence="2">
    <location>
        <begin position="2749"/>
        <end position="2786"/>
    </location>
</feature>
<keyword evidence="1" id="KW-0175">Coiled coil</keyword>
<name>A0A8B7YSF1_ACAPL</name>
<feature type="compositionally biased region" description="Basic and acidic residues" evidence="2">
    <location>
        <begin position="2769"/>
        <end position="2786"/>
    </location>
</feature>
<sequence>MMKMALVSRTDKPNFPSWQDPSVGRQRAAAWNAQRQDSFSTYEEVESLHSHQCSSLQSLDNSCCPSRLQSFGSTSSSLDQSHPQVDGGPWTGGIPTEEQLQDCQHKDQGSSLTSDSTQSASAEGGRSGHLKGKSRRSLIEDDEDEMNSSVAKWVDQTRAETARRRSHVGLPEDPPVRSHEAPEGGQQSSALSKERSLTALNMQCGDVIPGRSGRRMRLPNETDLELALRVESTSPVSMISRCASVDSSHSSTGSDHHPEGEWTIAENVLINLGFGGASIGIPNRFLKSWRQQVVKQRMEEVRRLLGNTTGNHLLQHLPAKPERALSPKEKSPPARKEDWLSQSLSQPSTSVCSPKSSSINATGSEGANSHQMEDAVMSRQRGADKAKLAGLRRSLRKAATVSSFGQTLSEISKQGPPNHQVLALQQGDQPPAARRSPGGGKYSPFHKSHKSSSRDRRRKYMKRQSSLPISLETLQEEDESFKPGMVKSKQTENEIPSARKHLLKPQSLEVGDEPAFHCKLKIVMEQPSVESREAMSRQGTTDVDVDEAIADVDTDKKDHKVSMEQYLVVKAIIDSKDSGFENEPSRTGSPQISPRSSEDETVRGTCSTTVTTAESKFRKARSGELLDSKSDSLLVTIPSKELGITSKSGLLTSPIKSFQSQLNSQKELPDKEELPVALEKSTPDTSDAHVSSELLPQTDMRDTKVKGRSFSSSSERRGPSLADIQDDFHLTIIEDEDDDNVFDSPGGSVISESVSACCQTSPTLHSPLLSPLSFLGSISEHSDGHSSSPEIFVMPSSSTVAAVEENHDSHMERRDSLESVMTTADRLVSDLPLRNLSQEISDGGLSIITEKEEEQGASQEPSDQVSVMDMTSQDNQDIPHTADNNKNSGNAGQNLFHYEDLHQNFGTFEQLASNPIEKSRNPFKMADSFYSSPHHSNVDFDFDATIEEDEDGEQYSDGESFSKVTFSEVTPMAYETSDLGMMPAAEHIDNNAHSKESQDSFSHLPMDEDSPDAQSAQLEKTEVKKEISSESLEDKSVAGVNSTGSCLQDNTNSDWEGFVCDDATKSGNLRAPSDAVILNKHPIPENDILNKAVVQPELVISTSDDGKSEEKFNTYEEYNDHCPHNSHPGSYGICTSLKADEPSKDAKMCNPQGNESQLPSEGEFITDHIAHRGQDAANKPDRRILVGDTVHSENFKVSDSLTEGGLLQAREMKLTSAITNHFLALGPTEKGTKPLDQLQKERHTIEEWKLGLDQPQIMRSTSVEAHLSYQRRKLRTLSERSTLYSDGMEPLLSGFGRVITERSSSSTEGFGSLGSDIFRRPLTVTETLQQVAAKLESHVRQRSLVSIRDEEGEEENEQKMPAPEKPAIPGIKGSAELDSTGERNCVAPEQNWAHQMLDDEGYEEVNTRDENDITVPIVDKATIKMSKNILVRKEAENSFKLLDKNMLQGNSACTATFSAVDTKVVGPNIQVDESSDDCKEVSKSDFTVLASTSADDFSGFTPKITTSSRRKSWQFQATTCRKSSNFLSVPSFGPLTDSISGNPLSASPSTTQLNSEVGLLQEMVPVTEETLEYSKSEGGRDQNMSVPSGFTDTGDVPQTADLQVSCDFVMGHVNDEKYQNSQDKSTVDLCTETGTEQEGQNKSAQAAEFMKETHSILKRSPQSILVSFDLVDDALGSCEKDLLSPLDCAEMHSQPDLVSPTGSSVSEVDIERIQPASDFVSVQVLPTSNSSPSQCGAVVHSQFYKCEKFMIVSTSSDGRIDFAEAGEDDSKTCKSHRILTFRSEVKIPSLSSAWQRFSAQPAWGGSMSCSQTSLSLDCPSPVPASRLSPTFEEICSKAGKLMQQLQDALASEAPGNQMSPAATESRDNMGTDENESQPGEEEGEVRSRYRLAKPYSRENDNHHPGDAARIKLESKRRKKKLLWDGRVKTSTPKANPGGRHQGDSGREMEGDVEEGTNNDHLATVRELLETETKMRRKLDELESSFEEVSSRKQDALTDLKRLREAVHRNKRDIQKAEEIARENMERADGLRSELMVLEYQRDQARRDLEDLTKSIGSIKQSQSHRGTEEVNAGTGTNLLGLSPKEVIAVIKERDELKTRLRNGEGDLSPIERSELERQLNHTKQELFSGQKSSREKLESLQEELEESRHTIEELLVEKTNLAEKVKELQATVGSEHTDGMHSDIEERNLLLEQLSGKLQKELDALRHQTHEKDQRLQSLAASVLEKDKLNDALRDQVLAAQREAEEGQRETERVVREAQGKMRNADVAKELALVELREALLREKEEEIEQLKLSLEKDKKEALTALDQKTSEMMRITQRSLSEKEEDLNVVKMQLVQHTEEANKMEQQLREQAEEQVQAAVEKERRAMEEEYTRRRREENVEKELEVAKETSRLQGELHVTKQRLEQMQTTVGVLKEELDKLREENLAAGREKVEAVSEAREKAREDIQRELDQLREQLAKENLLEADKLRMKIRQQEEEVTRLRSEVKVHQDREAKSAGVTGSKSILAEINEECKRTAAVIGSAPLKMNISRGSKSLNGTRSPKSPLHGMPDSAQGPGRTQVMAALTNLRISNEELRNYVQSLKADLERQKRALSKAQKEKDEEVKKVASTIEKKSGDMDTMRDRLIQDHLVQVEELQQQISRQRTAEASLQQRLLDKDSELKEIQQSMTQWKEETALKMAKKFEEELSKELEIRLQEASKRDGSYRGSQADLRSRNSSGNGSPSTVSSASDASTIRLLRHLQERVKQLRSENMSLRRSSRGPFESSGEERASPHSSKHSESDDKDHLLYQLQQRVKLLERQLQVAEERCRENAASVSEKISENSRLQGALTQQTKELMKMERAYSKLASPTRTPVRL</sequence>
<proteinExistence type="predicted"/>
<feature type="compositionally biased region" description="Basic and acidic residues" evidence="2">
    <location>
        <begin position="1019"/>
        <end position="1036"/>
    </location>
</feature>
<feature type="region of interest" description="Disordered" evidence="2">
    <location>
        <begin position="578"/>
        <end position="607"/>
    </location>
</feature>
<evidence type="ECO:0000313" key="4">
    <source>
        <dbReference type="RefSeq" id="XP_022096214.1"/>
    </source>
</evidence>
<feature type="region of interest" description="Disordered" evidence="2">
    <location>
        <begin position="2700"/>
        <end position="2735"/>
    </location>
</feature>
<reference evidence="4" key="1">
    <citation type="submission" date="2025-08" db="UniProtKB">
        <authorList>
            <consortium name="RefSeq"/>
        </authorList>
    </citation>
    <scope>IDENTIFICATION</scope>
</reference>
<dbReference type="KEGG" id="aplc:110982238"/>
<dbReference type="OrthoDB" id="6158625at2759"/>
<protein>
    <submittedName>
        <fullName evidence="4">Uncharacterized protein LOC110982238 isoform X1</fullName>
    </submittedName>
</protein>
<dbReference type="Proteomes" id="UP000694845">
    <property type="component" value="Unplaced"/>
</dbReference>